<proteinExistence type="predicted"/>
<dbReference type="SUPFAM" id="SSF54637">
    <property type="entry name" value="Thioesterase/thiol ester dehydrase-isomerase"/>
    <property type="match status" value="1"/>
</dbReference>
<sequence>MVGLVQAYLRATSFVGFWPVDQFLVVYFVSVPFHIMSFPYFYHFQLLYVLAKFQILALLSGKTVPFHRRVITTSHRVGFDSMDYNFHMNNGTYCRIADYGRAALLLPVVLGAARRNGWKVANGGVTMVFRRELMVGSAYTATTRVRSFDDKWFVLEHKFISGGRVVAIGVCRMVIKERSGRTLPPVKALEILYPGTRHIASPDEASARLGALADALVAAPVAAGGPTLGQHHQ</sequence>
<dbReference type="Pfam" id="PF13279">
    <property type="entry name" value="4HBT_2"/>
    <property type="match status" value="1"/>
</dbReference>
<evidence type="ECO:0000313" key="2">
    <source>
        <dbReference type="EMBL" id="KCV67298.1"/>
    </source>
</evidence>
<dbReference type="Gene3D" id="3.10.129.10">
    <property type="entry name" value="Hotdog Thioesterase"/>
    <property type="match status" value="1"/>
</dbReference>
<evidence type="ECO:0000256" key="1">
    <source>
        <dbReference type="SAM" id="Phobius"/>
    </source>
</evidence>
<dbReference type="RefSeq" id="XP_009498296.1">
    <property type="nucleotide sequence ID" value="XM_009500021.1"/>
</dbReference>
<keyword evidence="1" id="KW-0812">Transmembrane</keyword>
<keyword evidence="1" id="KW-0472">Membrane</keyword>
<organism evidence="2">
    <name type="scientific">Fonticula alba</name>
    <name type="common">Slime mold</name>
    <dbReference type="NCBI Taxonomy" id="691883"/>
    <lineage>
        <taxon>Eukaryota</taxon>
        <taxon>Rotosphaerida</taxon>
        <taxon>Fonticulaceae</taxon>
        <taxon>Fonticula</taxon>
    </lineage>
</organism>
<accession>A0A058Z028</accession>
<dbReference type="EMBL" id="KK198001">
    <property type="protein sequence ID" value="KCV67298.1"/>
    <property type="molecule type" value="Genomic_DNA"/>
</dbReference>
<reference evidence="2" key="1">
    <citation type="submission" date="2013-04" db="EMBL/GenBank/DDBJ databases">
        <title>The Genome Sequence of Fonticula alba ATCC 38817.</title>
        <authorList>
            <consortium name="The Broad Institute Genomics Platform"/>
            <person name="Russ C."/>
            <person name="Cuomo C."/>
            <person name="Burger G."/>
            <person name="Gray M.W."/>
            <person name="Holland P.W.H."/>
            <person name="King N."/>
            <person name="Lang F.B.F."/>
            <person name="Roger A.J."/>
            <person name="Ruiz-Trillo I."/>
            <person name="Brown M."/>
            <person name="Walker B."/>
            <person name="Young S."/>
            <person name="Zeng Q."/>
            <person name="Gargeya S."/>
            <person name="Fitzgerald M."/>
            <person name="Haas B."/>
            <person name="Abouelleil A."/>
            <person name="Allen A.W."/>
            <person name="Alvarado L."/>
            <person name="Arachchi H.M."/>
            <person name="Berlin A.M."/>
            <person name="Chapman S.B."/>
            <person name="Gainer-Dewar J."/>
            <person name="Goldberg J."/>
            <person name="Griggs A."/>
            <person name="Gujja S."/>
            <person name="Hansen M."/>
            <person name="Howarth C."/>
            <person name="Imamovic A."/>
            <person name="Ireland A."/>
            <person name="Larimer J."/>
            <person name="McCowan C."/>
            <person name="Murphy C."/>
            <person name="Pearson M."/>
            <person name="Poon T.W."/>
            <person name="Priest M."/>
            <person name="Roberts A."/>
            <person name="Saif S."/>
            <person name="Shea T."/>
            <person name="Sisk P."/>
            <person name="Sykes S."/>
            <person name="Wortman J."/>
            <person name="Nusbaum C."/>
            <person name="Birren B."/>
        </authorList>
    </citation>
    <scope>NUCLEOTIDE SEQUENCE [LARGE SCALE GENOMIC DNA]</scope>
    <source>
        <strain evidence="2">ATCC 38817</strain>
    </source>
</reference>
<feature type="transmembrane region" description="Helical" evidence="1">
    <location>
        <begin position="7"/>
        <end position="28"/>
    </location>
</feature>
<feature type="transmembrane region" description="Helical" evidence="1">
    <location>
        <begin position="40"/>
        <end position="59"/>
    </location>
</feature>
<keyword evidence="3" id="KW-1185">Reference proteome</keyword>
<dbReference type="CDD" id="cd00586">
    <property type="entry name" value="4HBT"/>
    <property type="match status" value="1"/>
</dbReference>
<dbReference type="AlphaFoldDB" id="A0A058Z028"/>
<keyword evidence="1" id="KW-1133">Transmembrane helix</keyword>
<protein>
    <recommendedName>
        <fullName evidence="4">Thioesterase domain-containing protein</fullName>
    </recommendedName>
</protein>
<evidence type="ECO:0000313" key="3">
    <source>
        <dbReference type="Proteomes" id="UP000030693"/>
    </source>
</evidence>
<dbReference type="OrthoDB" id="265761at2759"/>
<dbReference type="InterPro" id="IPR051490">
    <property type="entry name" value="THEM6_lcsJ_thioesterase"/>
</dbReference>
<name>A0A058Z028_FONAL</name>
<dbReference type="PANTHER" id="PTHR12475:SF4">
    <property type="entry name" value="PROTEIN THEM6"/>
    <property type="match status" value="1"/>
</dbReference>
<dbReference type="Proteomes" id="UP000030693">
    <property type="component" value="Unassembled WGS sequence"/>
</dbReference>
<gene>
    <name evidence="2" type="ORF">H696_06281</name>
</gene>
<dbReference type="GeneID" id="20531006"/>
<evidence type="ECO:0008006" key="4">
    <source>
        <dbReference type="Google" id="ProtNLM"/>
    </source>
</evidence>
<dbReference type="PANTHER" id="PTHR12475">
    <property type="match status" value="1"/>
</dbReference>
<dbReference type="InterPro" id="IPR029069">
    <property type="entry name" value="HotDog_dom_sf"/>
</dbReference>